<dbReference type="NCBIfam" id="TIGR00254">
    <property type="entry name" value="GGDEF"/>
    <property type="match status" value="1"/>
</dbReference>
<dbReference type="SUPFAM" id="SSF55073">
    <property type="entry name" value="Nucleotide cyclase"/>
    <property type="match status" value="1"/>
</dbReference>
<dbReference type="PANTHER" id="PTHR45138">
    <property type="entry name" value="REGULATORY COMPONENTS OF SENSORY TRANSDUCTION SYSTEM"/>
    <property type="match status" value="1"/>
</dbReference>
<dbReference type="PROSITE" id="PS50887">
    <property type="entry name" value="GGDEF"/>
    <property type="match status" value="1"/>
</dbReference>
<feature type="domain" description="GGDEF" evidence="3">
    <location>
        <begin position="206"/>
        <end position="341"/>
    </location>
</feature>
<dbReference type="EC" id="2.7.7.65" evidence="1"/>
<evidence type="ECO:0000256" key="2">
    <source>
        <dbReference type="ARBA" id="ARBA00034247"/>
    </source>
</evidence>
<sequence>MPRDTHAFDGRERLEMLAEISQFIVENDLPVTPFTLEAAHDIITGANPALAEFTATRLAEGDPITVAWLENVRCSGVQDSATARLHSLIARLEATIDAFAITACAAKTATSDYNTALEAHVDDLAAIDGSDDVVAQITTLARDMLDRTREVARELSRSERETHALQRQLADARAEAEVDHLTGLPNRRAFEARYDLEYTATREAGESLCVAFCDIDEFKRINDKHGHEAGDRVLRTVAQSLATISDDTCHVARHGGEEFVVLLRNKLLAEACAVIDEAREAIASRRLVNRTTDVPFGQITLSAGVADVHAYDDARAALRAADGALLRAKEAGRNVVLKAEPSD</sequence>
<accession>A0ABQ2JRS4</accession>
<dbReference type="EMBL" id="BMLK01000010">
    <property type="protein sequence ID" value="GGN51830.1"/>
    <property type="molecule type" value="Genomic_DNA"/>
</dbReference>
<comment type="catalytic activity">
    <reaction evidence="2">
        <text>2 GTP = 3',3'-c-di-GMP + 2 diphosphate</text>
        <dbReference type="Rhea" id="RHEA:24898"/>
        <dbReference type="ChEBI" id="CHEBI:33019"/>
        <dbReference type="ChEBI" id="CHEBI:37565"/>
        <dbReference type="ChEBI" id="CHEBI:58805"/>
        <dbReference type="EC" id="2.7.7.65"/>
    </reaction>
</comment>
<evidence type="ECO:0000256" key="1">
    <source>
        <dbReference type="ARBA" id="ARBA00012528"/>
    </source>
</evidence>
<name>A0ABQ2JRS4_9SPHN</name>
<keyword evidence="5" id="KW-1185">Reference proteome</keyword>
<organism evidence="4 5">
    <name type="scientific">Novosphingobium indicum</name>
    <dbReference type="NCBI Taxonomy" id="462949"/>
    <lineage>
        <taxon>Bacteria</taxon>
        <taxon>Pseudomonadati</taxon>
        <taxon>Pseudomonadota</taxon>
        <taxon>Alphaproteobacteria</taxon>
        <taxon>Sphingomonadales</taxon>
        <taxon>Sphingomonadaceae</taxon>
        <taxon>Novosphingobium</taxon>
    </lineage>
</organism>
<evidence type="ECO:0000313" key="4">
    <source>
        <dbReference type="EMBL" id="GGN51830.1"/>
    </source>
</evidence>
<dbReference type="InterPro" id="IPR029787">
    <property type="entry name" value="Nucleotide_cyclase"/>
</dbReference>
<evidence type="ECO:0000259" key="3">
    <source>
        <dbReference type="PROSITE" id="PS50887"/>
    </source>
</evidence>
<protein>
    <recommendedName>
        <fullName evidence="1">diguanylate cyclase</fullName>
        <ecNumber evidence="1">2.7.7.65</ecNumber>
    </recommendedName>
</protein>
<dbReference type="InterPro" id="IPR050469">
    <property type="entry name" value="Diguanylate_Cyclase"/>
</dbReference>
<dbReference type="SMART" id="SM00267">
    <property type="entry name" value="GGDEF"/>
    <property type="match status" value="1"/>
</dbReference>
<gene>
    <name evidence="4" type="ORF">GCM10011349_24760</name>
</gene>
<dbReference type="Proteomes" id="UP000605099">
    <property type="component" value="Unassembled WGS sequence"/>
</dbReference>
<dbReference type="InterPro" id="IPR000160">
    <property type="entry name" value="GGDEF_dom"/>
</dbReference>
<dbReference type="PANTHER" id="PTHR45138:SF9">
    <property type="entry name" value="DIGUANYLATE CYCLASE DGCM-RELATED"/>
    <property type="match status" value="1"/>
</dbReference>
<evidence type="ECO:0000313" key="5">
    <source>
        <dbReference type="Proteomes" id="UP000605099"/>
    </source>
</evidence>
<reference evidence="5" key="1">
    <citation type="journal article" date="2019" name="Int. J. Syst. Evol. Microbiol.">
        <title>The Global Catalogue of Microorganisms (GCM) 10K type strain sequencing project: providing services to taxonomists for standard genome sequencing and annotation.</title>
        <authorList>
            <consortium name="The Broad Institute Genomics Platform"/>
            <consortium name="The Broad Institute Genome Sequencing Center for Infectious Disease"/>
            <person name="Wu L."/>
            <person name="Ma J."/>
        </authorList>
    </citation>
    <scope>NUCLEOTIDE SEQUENCE [LARGE SCALE GENOMIC DNA]</scope>
    <source>
        <strain evidence="5">CGMCC 1.6784</strain>
    </source>
</reference>
<dbReference type="CDD" id="cd01949">
    <property type="entry name" value="GGDEF"/>
    <property type="match status" value="1"/>
</dbReference>
<comment type="caution">
    <text evidence="4">The sequence shown here is derived from an EMBL/GenBank/DDBJ whole genome shotgun (WGS) entry which is preliminary data.</text>
</comment>
<proteinExistence type="predicted"/>
<dbReference type="Gene3D" id="3.30.70.270">
    <property type="match status" value="1"/>
</dbReference>
<dbReference type="InterPro" id="IPR043128">
    <property type="entry name" value="Rev_trsase/Diguanyl_cyclase"/>
</dbReference>
<dbReference type="Pfam" id="PF00990">
    <property type="entry name" value="GGDEF"/>
    <property type="match status" value="1"/>
</dbReference>